<gene>
    <name evidence="1" type="ORF">LHA_3004</name>
</gene>
<dbReference type="OrthoDB" id="5638932at2"/>
<evidence type="ECO:0000313" key="2">
    <source>
        <dbReference type="Proteomes" id="UP000032803"/>
    </source>
</evidence>
<dbReference type="HOGENOM" id="CLU_117666_0_0_6"/>
<dbReference type="AlphaFoldDB" id="A0A0A8UT04"/>
<accession>A0A0A8UT04</accession>
<evidence type="ECO:0000313" key="1">
    <source>
        <dbReference type="EMBL" id="CEK11995.1"/>
    </source>
</evidence>
<proteinExistence type="predicted"/>
<dbReference type="EMBL" id="LN681225">
    <property type="protein sequence ID" value="CEK11995.1"/>
    <property type="molecule type" value="Genomic_DNA"/>
</dbReference>
<dbReference type="KEGG" id="lha:LHA_3004"/>
<dbReference type="RefSeq" id="WP_045107086.1">
    <property type="nucleotide sequence ID" value="NZ_LN681225.1"/>
</dbReference>
<dbReference type="Proteomes" id="UP000032803">
    <property type="component" value="Chromosome I"/>
</dbReference>
<sequence length="195" mass="21962">MKKIIVEIDSYRFSNKTNHIIITRGISTCIAFVVQGNYCEESEAKTLPCFGLYHWSGFPANFEGDCIAYVKEELLGFFQNMRDELSISDEEIIQLQSLSFIGGETKQFDNTGELTLSGTEKEVEALITALEKFNFAEVGINLKPNAIAHHHFITKDEQSLEVNVSHNKLETCYESIETGPEEDEACDHASSSFFL</sequence>
<protein>
    <submittedName>
        <fullName evidence="1">Uncharacterized protein</fullName>
    </submittedName>
</protein>
<keyword evidence="2" id="KW-1185">Reference proteome</keyword>
<name>A0A0A8UT04_LEGHA</name>
<reference evidence="2" key="1">
    <citation type="submission" date="2014-09" db="EMBL/GenBank/DDBJ databases">
        <authorList>
            <person name="Gomez-Valero L."/>
        </authorList>
    </citation>
    <scope>NUCLEOTIDE SEQUENCE [LARGE SCALE GENOMIC DNA]</scope>
    <source>
        <strain evidence="2">ATCC35250</strain>
    </source>
</reference>
<dbReference type="PATRIC" id="fig|449.7.peg.1538"/>
<organism evidence="1 2">
    <name type="scientific">Legionella hackeliae</name>
    <dbReference type="NCBI Taxonomy" id="449"/>
    <lineage>
        <taxon>Bacteria</taxon>
        <taxon>Pseudomonadati</taxon>
        <taxon>Pseudomonadota</taxon>
        <taxon>Gammaproteobacteria</taxon>
        <taxon>Legionellales</taxon>
        <taxon>Legionellaceae</taxon>
        <taxon>Legionella</taxon>
    </lineage>
</organism>